<proteinExistence type="predicted"/>
<protein>
    <submittedName>
        <fullName evidence="1">Uncharacterized protein</fullName>
    </submittedName>
</protein>
<keyword evidence="2" id="KW-1185">Reference proteome</keyword>
<evidence type="ECO:0000313" key="1">
    <source>
        <dbReference type="EMBL" id="KAH3880224.1"/>
    </source>
</evidence>
<gene>
    <name evidence="1" type="ORF">DPMN_004134</name>
</gene>
<comment type="caution">
    <text evidence="1">The sequence shown here is derived from an EMBL/GenBank/DDBJ whole genome shotgun (WGS) entry which is preliminary data.</text>
</comment>
<accession>A0A9D4MR31</accession>
<sequence length="50" mass="5770">MAPNVLTEPVRLLENLFGQVEALQKTKQFILVSGIKVKRRSRKRSKCTWA</sequence>
<organism evidence="1 2">
    <name type="scientific">Dreissena polymorpha</name>
    <name type="common">Zebra mussel</name>
    <name type="synonym">Mytilus polymorpha</name>
    <dbReference type="NCBI Taxonomy" id="45954"/>
    <lineage>
        <taxon>Eukaryota</taxon>
        <taxon>Metazoa</taxon>
        <taxon>Spiralia</taxon>
        <taxon>Lophotrochozoa</taxon>
        <taxon>Mollusca</taxon>
        <taxon>Bivalvia</taxon>
        <taxon>Autobranchia</taxon>
        <taxon>Heteroconchia</taxon>
        <taxon>Euheterodonta</taxon>
        <taxon>Imparidentia</taxon>
        <taxon>Neoheterodontei</taxon>
        <taxon>Myida</taxon>
        <taxon>Dreissenoidea</taxon>
        <taxon>Dreissenidae</taxon>
        <taxon>Dreissena</taxon>
    </lineage>
</organism>
<reference evidence="1" key="2">
    <citation type="submission" date="2020-11" db="EMBL/GenBank/DDBJ databases">
        <authorList>
            <person name="McCartney M.A."/>
            <person name="Auch B."/>
            <person name="Kono T."/>
            <person name="Mallez S."/>
            <person name="Becker A."/>
            <person name="Gohl D.M."/>
            <person name="Silverstein K.A.T."/>
            <person name="Koren S."/>
            <person name="Bechman K.B."/>
            <person name="Herman A."/>
            <person name="Abrahante J.E."/>
            <person name="Garbe J."/>
        </authorList>
    </citation>
    <scope>NUCLEOTIDE SEQUENCE</scope>
    <source>
        <strain evidence="1">Duluth1</strain>
        <tissue evidence="1">Whole animal</tissue>
    </source>
</reference>
<dbReference type="AlphaFoldDB" id="A0A9D4MR31"/>
<evidence type="ECO:0000313" key="2">
    <source>
        <dbReference type="Proteomes" id="UP000828390"/>
    </source>
</evidence>
<reference evidence="1" key="1">
    <citation type="journal article" date="2019" name="bioRxiv">
        <title>The Genome of the Zebra Mussel, Dreissena polymorpha: A Resource for Invasive Species Research.</title>
        <authorList>
            <person name="McCartney M.A."/>
            <person name="Auch B."/>
            <person name="Kono T."/>
            <person name="Mallez S."/>
            <person name="Zhang Y."/>
            <person name="Obille A."/>
            <person name="Becker A."/>
            <person name="Abrahante J.E."/>
            <person name="Garbe J."/>
            <person name="Badalamenti J.P."/>
            <person name="Herman A."/>
            <person name="Mangelson H."/>
            <person name="Liachko I."/>
            <person name="Sullivan S."/>
            <person name="Sone E.D."/>
            <person name="Koren S."/>
            <person name="Silverstein K.A.T."/>
            <person name="Beckman K.B."/>
            <person name="Gohl D.M."/>
        </authorList>
    </citation>
    <scope>NUCLEOTIDE SEQUENCE</scope>
    <source>
        <strain evidence="1">Duluth1</strain>
        <tissue evidence="1">Whole animal</tissue>
    </source>
</reference>
<name>A0A9D4MR31_DREPO</name>
<dbReference type="Proteomes" id="UP000828390">
    <property type="component" value="Unassembled WGS sequence"/>
</dbReference>
<dbReference type="EMBL" id="JAIWYP010000001">
    <property type="protein sequence ID" value="KAH3880224.1"/>
    <property type="molecule type" value="Genomic_DNA"/>
</dbReference>